<keyword evidence="2" id="KW-1185">Reference proteome</keyword>
<dbReference type="KEGG" id="alq:C7Y71_011795"/>
<dbReference type="EMBL" id="CP033459">
    <property type="protein sequence ID" value="QFQ13632.1"/>
    <property type="molecule type" value="Genomic_DNA"/>
</dbReference>
<organism evidence="1 2">
    <name type="scientific">Pseudoprevotella muciniphila</name>
    <dbReference type="NCBI Taxonomy" id="2133944"/>
    <lineage>
        <taxon>Bacteria</taxon>
        <taxon>Pseudomonadati</taxon>
        <taxon>Bacteroidota</taxon>
        <taxon>Bacteroidia</taxon>
        <taxon>Bacteroidales</taxon>
        <taxon>Prevotellaceae</taxon>
        <taxon>Pseudoprevotella</taxon>
    </lineage>
</organism>
<dbReference type="Gene3D" id="1.25.40.10">
    <property type="entry name" value="Tetratricopeptide repeat domain"/>
    <property type="match status" value="1"/>
</dbReference>
<dbReference type="AlphaFoldDB" id="A0A5P8E9K9"/>
<gene>
    <name evidence="1" type="ORF">C7Y71_011795</name>
</gene>
<proteinExistence type="predicted"/>
<dbReference type="InterPro" id="IPR011990">
    <property type="entry name" value="TPR-like_helical_dom_sf"/>
</dbReference>
<evidence type="ECO:0000313" key="1">
    <source>
        <dbReference type="EMBL" id="QFQ13632.1"/>
    </source>
</evidence>
<sequence length="93" mass="10850">MILHKTYTSIKQAITNNNIEDALMQLESSLQNYPDDANLYYLKGLAHIKLSQWHDALSCFKTSEHINYNEAASASRVMVERIFNFYNKDMYNP</sequence>
<dbReference type="Proteomes" id="UP000249375">
    <property type="component" value="Chromosome"/>
</dbReference>
<name>A0A5P8E9K9_9BACT</name>
<protein>
    <submittedName>
        <fullName evidence="1">Uncharacterized protein</fullName>
    </submittedName>
</protein>
<accession>A0A5P8E9K9</accession>
<evidence type="ECO:0000313" key="2">
    <source>
        <dbReference type="Proteomes" id="UP000249375"/>
    </source>
</evidence>
<dbReference type="SUPFAM" id="SSF48452">
    <property type="entry name" value="TPR-like"/>
    <property type="match status" value="1"/>
</dbReference>
<reference evidence="1 2" key="1">
    <citation type="submission" date="2018-11" db="EMBL/GenBank/DDBJ databases">
        <authorList>
            <person name="Na S.W."/>
            <person name="Baik M."/>
        </authorList>
    </citation>
    <scope>NUCLEOTIDE SEQUENCE [LARGE SCALE GENOMIC DNA]</scope>
    <source>
        <strain evidence="1 2">E39</strain>
    </source>
</reference>